<comment type="caution">
    <text evidence="2">The sequence shown here is derived from an EMBL/GenBank/DDBJ whole genome shotgun (WGS) entry which is preliminary data.</text>
</comment>
<evidence type="ECO:0000256" key="1">
    <source>
        <dbReference type="SAM" id="MobiDB-lite"/>
    </source>
</evidence>
<dbReference type="OrthoDB" id="5830876at2759"/>
<feature type="compositionally biased region" description="Basic residues" evidence="1">
    <location>
        <begin position="9"/>
        <end position="18"/>
    </location>
</feature>
<sequence length="194" mass="20901">MVDDAEFVKRRHLSRGRPRKYDPTPSPTPPHLSAQGVQSKSPTLTHSPTLYGDALNASLQAALGDSNIGFLNNSMSTSTTTSPEKVPSPPLEHRASMEGAMMHIKQEAVPPVLPSSMVTESEGLVHLIKREVLEQGMDGEETEGVGVEVDEERVYGPGASVGTPMDQSHELEEGDEMAEDLSMVPDVVEETLEA</sequence>
<protein>
    <submittedName>
        <fullName evidence="2">Uncharacterized protein</fullName>
    </submittedName>
</protein>
<feature type="region of interest" description="Disordered" evidence="1">
    <location>
        <begin position="1"/>
        <end position="48"/>
    </location>
</feature>
<evidence type="ECO:0000313" key="2">
    <source>
        <dbReference type="EMBL" id="PNF19418.1"/>
    </source>
</evidence>
<proteinExistence type="predicted"/>
<dbReference type="AlphaFoldDB" id="A0A2J7PSV6"/>
<feature type="compositionally biased region" description="Acidic residues" evidence="1">
    <location>
        <begin position="138"/>
        <end position="151"/>
    </location>
</feature>
<feature type="region of interest" description="Disordered" evidence="1">
    <location>
        <begin position="138"/>
        <end position="194"/>
    </location>
</feature>
<evidence type="ECO:0000313" key="3">
    <source>
        <dbReference type="Proteomes" id="UP000235965"/>
    </source>
</evidence>
<name>A0A2J7PSV6_9NEOP</name>
<dbReference type="Proteomes" id="UP000235965">
    <property type="component" value="Unassembled WGS sequence"/>
</dbReference>
<reference evidence="2 3" key="1">
    <citation type="submission" date="2017-12" db="EMBL/GenBank/DDBJ databases">
        <title>Hemimetabolous genomes reveal molecular basis of termite eusociality.</title>
        <authorList>
            <person name="Harrison M.C."/>
            <person name="Jongepier E."/>
            <person name="Robertson H.M."/>
            <person name="Arning N."/>
            <person name="Bitard-Feildel T."/>
            <person name="Chao H."/>
            <person name="Childers C.P."/>
            <person name="Dinh H."/>
            <person name="Doddapaneni H."/>
            <person name="Dugan S."/>
            <person name="Gowin J."/>
            <person name="Greiner C."/>
            <person name="Han Y."/>
            <person name="Hu H."/>
            <person name="Hughes D.S.T."/>
            <person name="Huylmans A.-K."/>
            <person name="Kemena C."/>
            <person name="Kremer L.P.M."/>
            <person name="Lee S.L."/>
            <person name="Lopez-Ezquerra A."/>
            <person name="Mallet L."/>
            <person name="Monroy-Kuhn J.M."/>
            <person name="Moser A."/>
            <person name="Murali S.C."/>
            <person name="Muzny D.M."/>
            <person name="Otani S."/>
            <person name="Piulachs M.-D."/>
            <person name="Poelchau M."/>
            <person name="Qu J."/>
            <person name="Schaub F."/>
            <person name="Wada-Katsumata A."/>
            <person name="Worley K.C."/>
            <person name="Xie Q."/>
            <person name="Ylla G."/>
            <person name="Poulsen M."/>
            <person name="Gibbs R.A."/>
            <person name="Schal C."/>
            <person name="Richards S."/>
            <person name="Belles X."/>
            <person name="Korb J."/>
            <person name="Bornberg-Bauer E."/>
        </authorList>
    </citation>
    <scope>NUCLEOTIDE SEQUENCE [LARGE SCALE GENOMIC DNA]</scope>
    <source>
        <tissue evidence="2">Whole body</tissue>
    </source>
</reference>
<keyword evidence="3" id="KW-1185">Reference proteome</keyword>
<feature type="compositionally biased region" description="Polar residues" evidence="1">
    <location>
        <begin position="35"/>
        <end position="48"/>
    </location>
</feature>
<organism evidence="2 3">
    <name type="scientific">Cryptotermes secundus</name>
    <dbReference type="NCBI Taxonomy" id="105785"/>
    <lineage>
        <taxon>Eukaryota</taxon>
        <taxon>Metazoa</taxon>
        <taxon>Ecdysozoa</taxon>
        <taxon>Arthropoda</taxon>
        <taxon>Hexapoda</taxon>
        <taxon>Insecta</taxon>
        <taxon>Pterygota</taxon>
        <taxon>Neoptera</taxon>
        <taxon>Polyneoptera</taxon>
        <taxon>Dictyoptera</taxon>
        <taxon>Blattodea</taxon>
        <taxon>Blattoidea</taxon>
        <taxon>Termitoidae</taxon>
        <taxon>Kalotermitidae</taxon>
        <taxon>Cryptotermitinae</taxon>
        <taxon>Cryptotermes</taxon>
    </lineage>
</organism>
<dbReference type="EMBL" id="NEVH01021922">
    <property type="protein sequence ID" value="PNF19418.1"/>
    <property type="molecule type" value="Genomic_DNA"/>
</dbReference>
<accession>A0A2J7PSV6</accession>
<gene>
    <name evidence="2" type="ORF">B7P43_G03604</name>
</gene>